<keyword evidence="1" id="KW-0472">Membrane</keyword>
<keyword evidence="1" id="KW-1133">Transmembrane helix</keyword>
<proteinExistence type="predicted"/>
<keyword evidence="1" id="KW-0812">Transmembrane</keyword>
<gene>
    <name evidence="2" type="ORF">G5B17_17615</name>
</gene>
<evidence type="ECO:0008006" key="4">
    <source>
        <dbReference type="Google" id="ProtNLM"/>
    </source>
</evidence>
<reference evidence="2 3" key="1">
    <citation type="journal article" date="2020" name="Cell Host Microbe">
        <title>Functional and Genomic Variation between Human-Derived Isolates of Lachnospiraceae Reveals Inter- and Intra-Species Diversity.</title>
        <authorList>
            <person name="Sorbara M.T."/>
            <person name="Littmann E.R."/>
            <person name="Fontana E."/>
            <person name="Moody T.U."/>
            <person name="Kohout C.E."/>
            <person name="Gjonbalaj M."/>
            <person name="Eaton V."/>
            <person name="Seok R."/>
            <person name="Leiner I.M."/>
            <person name="Pamer E.G."/>
        </authorList>
    </citation>
    <scope>NUCLEOTIDE SEQUENCE [LARGE SCALE GENOMIC DNA]</scope>
    <source>
        <strain evidence="2 3">MSK.17.74</strain>
    </source>
</reference>
<evidence type="ECO:0000256" key="1">
    <source>
        <dbReference type="SAM" id="Phobius"/>
    </source>
</evidence>
<name>A0ABX2HAH0_9FIRM</name>
<keyword evidence="3" id="KW-1185">Reference proteome</keyword>
<evidence type="ECO:0000313" key="3">
    <source>
        <dbReference type="Proteomes" id="UP001644719"/>
    </source>
</evidence>
<comment type="caution">
    <text evidence="2">The sequence shown here is derived from an EMBL/GenBank/DDBJ whole genome shotgun (WGS) entry which is preliminary data.</text>
</comment>
<accession>A0ABX2HAH0</accession>
<dbReference type="Proteomes" id="UP001644719">
    <property type="component" value="Unassembled WGS sequence"/>
</dbReference>
<organism evidence="2 3">
    <name type="scientific">Blautia faecis</name>
    <dbReference type="NCBI Taxonomy" id="871665"/>
    <lineage>
        <taxon>Bacteria</taxon>
        <taxon>Bacillati</taxon>
        <taxon>Bacillota</taxon>
        <taxon>Clostridia</taxon>
        <taxon>Lachnospirales</taxon>
        <taxon>Lachnospiraceae</taxon>
        <taxon>Blautia</taxon>
    </lineage>
</organism>
<sequence length="173" mass="19363">MKSRSLQSKLFFAYISLACLILFSFAVFFYAFVSRQLKQSQISAMNTLNSSFQTQVDSAIRNLDAVSVNINYSNQSKTILDNSFNLNISSNMLSAMSDLFISLSGTELKADQVNLYDFSGYVLEAGISTIVKKTDGSKDEWIEVARELEGKKVLTPPYCTREYTKTATYDPTS</sequence>
<dbReference type="EMBL" id="JAAITS010000064">
    <property type="protein sequence ID" value="NSG87179.1"/>
    <property type="molecule type" value="Genomic_DNA"/>
</dbReference>
<feature type="transmembrane region" description="Helical" evidence="1">
    <location>
        <begin position="12"/>
        <end position="33"/>
    </location>
</feature>
<evidence type="ECO:0000313" key="2">
    <source>
        <dbReference type="EMBL" id="NSG87179.1"/>
    </source>
</evidence>
<dbReference type="RefSeq" id="WP_173770264.1">
    <property type="nucleotide sequence ID" value="NZ_JAAITS010000064.1"/>
</dbReference>
<protein>
    <recommendedName>
        <fullName evidence="4">Methyl-accepting chemotaxis protein</fullName>
    </recommendedName>
</protein>